<dbReference type="EMBL" id="CP003774">
    <property type="protein sequence ID" value="AFQ46949.1"/>
    <property type="molecule type" value="Genomic_DNA"/>
</dbReference>
<evidence type="ECO:0000313" key="2">
    <source>
        <dbReference type="EMBL" id="AFQ46949.1"/>
    </source>
</evidence>
<sequence length="232" mass="24860">MNGRRPAGAAADARGPCDKGLGGGGRTSSPMPCTAFGLVAGAGCPQCGGCQADRMRMLTLRFHRVSSGAGAGMSTPKSVRSSSGFRRSPPNSTARRVDAGERYPHGRIRIPTLRRAPAPFGCTGLRVGSVARYPHRHPPAQRADAPVRSRKRRGMSAFHRGVLDARMPVSVWMTGSARCRGAVELIDECSREVERGRADRVWIARPTTTQNAVKFNGEHQHAIERGCQFGCG</sequence>
<dbReference type="AlphaFoldDB" id="A0A9W3JWY7"/>
<organism evidence="2 3">
    <name type="scientific">Burkholderia cepacia GG4</name>
    <dbReference type="NCBI Taxonomy" id="1009846"/>
    <lineage>
        <taxon>Bacteria</taxon>
        <taxon>Pseudomonadati</taxon>
        <taxon>Pseudomonadota</taxon>
        <taxon>Betaproteobacteria</taxon>
        <taxon>Burkholderiales</taxon>
        <taxon>Burkholderiaceae</taxon>
        <taxon>Burkholderia</taxon>
        <taxon>Burkholderia cepacia complex</taxon>
    </lineage>
</organism>
<accession>A0A9W3JWY7</accession>
<evidence type="ECO:0000313" key="3">
    <source>
        <dbReference type="Proteomes" id="UP000032866"/>
    </source>
</evidence>
<feature type="compositionally biased region" description="Low complexity" evidence="1">
    <location>
        <begin position="1"/>
        <end position="14"/>
    </location>
</feature>
<dbReference type="KEGG" id="bct:GEM_0498"/>
<proteinExistence type="predicted"/>
<evidence type="ECO:0000256" key="1">
    <source>
        <dbReference type="SAM" id="MobiDB-lite"/>
    </source>
</evidence>
<reference evidence="2 3" key="1">
    <citation type="journal article" date="2012" name="J. Bacteriol.">
        <title>Complete Genome Sequence of Burkholderia sp. Strain GG4, a Betaproteobacterium That Reduces 3-Oxo-N-Acylhomoserine Lactones and Produces Different N-Acylhomoserine Lactones.</title>
        <authorList>
            <person name="Hong K.W."/>
            <person name="Koh C.L."/>
            <person name="Sam C.K."/>
            <person name="Yin W.F."/>
            <person name="Chan K.G."/>
        </authorList>
    </citation>
    <scope>NUCLEOTIDE SEQUENCE [LARGE SCALE GENOMIC DNA]</scope>
    <source>
        <strain evidence="2 3">GG4</strain>
    </source>
</reference>
<protein>
    <submittedName>
        <fullName evidence="2">Uncharacterized protein</fullName>
    </submittedName>
</protein>
<dbReference type="Proteomes" id="UP000032866">
    <property type="component" value="Chromosome 1"/>
</dbReference>
<feature type="region of interest" description="Disordered" evidence="1">
    <location>
        <begin position="134"/>
        <end position="153"/>
    </location>
</feature>
<feature type="compositionally biased region" description="Polar residues" evidence="1">
    <location>
        <begin position="75"/>
        <end position="94"/>
    </location>
</feature>
<feature type="region of interest" description="Disordered" evidence="1">
    <location>
        <begin position="1"/>
        <end position="28"/>
    </location>
</feature>
<name>A0A9W3JWY7_BURCE</name>
<feature type="region of interest" description="Disordered" evidence="1">
    <location>
        <begin position="68"/>
        <end position="97"/>
    </location>
</feature>
<gene>
    <name evidence="2" type="ORF">GEM_0498</name>
</gene>